<feature type="compositionally biased region" description="Basic and acidic residues" evidence="1">
    <location>
        <begin position="47"/>
        <end position="62"/>
    </location>
</feature>
<protein>
    <recommendedName>
        <fullName evidence="4">DUF2956 domain-containing protein</fullName>
    </recommendedName>
</protein>
<evidence type="ECO:0000313" key="3">
    <source>
        <dbReference type="EMBL" id="VAW62365.1"/>
    </source>
</evidence>
<feature type="region of interest" description="Disordered" evidence="1">
    <location>
        <begin position="1"/>
        <end position="90"/>
    </location>
</feature>
<feature type="transmembrane region" description="Helical" evidence="2">
    <location>
        <begin position="98"/>
        <end position="117"/>
    </location>
</feature>
<dbReference type="Pfam" id="PF11169">
    <property type="entry name" value="DUF2956"/>
    <property type="match status" value="1"/>
</dbReference>
<reference evidence="3" key="1">
    <citation type="submission" date="2018-06" db="EMBL/GenBank/DDBJ databases">
        <authorList>
            <person name="Zhirakovskaya E."/>
        </authorList>
    </citation>
    <scope>NUCLEOTIDE SEQUENCE</scope>
</reference>
<accession>A0A3B0X240</accession>
<gene>
    <name evidence="3" type="ORF">MNBD_GAMMA10-174</name>
</gene>
<feature type="compositionally biased region" description="Basic and acidic residues" evidence="1">
    <location>
        <begin position="9"/>
        <end position="20"/>
    </location>
</feature>
<dbReference type="AlphaFoldDB" id="A0A3B0X240"/>
<dbReference type="InterPro" id="IPR021339">
    <property type="entry name" value="DUF2956"/>
</dbReference>
<organism evidence="3">
    <name type="scientific">hydrothermal vent metagenome</name>
    <dbReference type="NCBI Taxonomy" id="652676"/>
    <lineage>
        <taxon>unclassified sequences</taxon>
        <taxon>metagenomes</taxon>
        <taxon>ecological metagenomes</taxon>
    </lineage>
</organism>
<evidence type="ECO:0008006" key="4">
    <source>
        <dbReference type="Google" id="ProtNLM"/>
    </source>
</evidence>
<feature type="compositionally biased region" description="Polar residues" evidence="1">
    <location>
        <begin position="27"/>
        <end position="42"/>
    </location>
</feature>
<evidence type="ECO:0000256" key="2">
    <source>
        <dbReference type="SAM" id="Phobius"/>
    </source>
</evidence>
<sequence length="120" mass="13653">MSKYSKANDGSKKTRDEAIKIARGTQKPGQTREQTKLITQGIQKGIEQFKKEQRKKDREESKKQKKSQKHTGGVDNIPDEQGNPSNREPSGPVLLWRLLPWVLLVVSWALFGGYIFLGIF</sequence>
<evidence type="ECO:0000256" key="1">
    <source>
        <dbReference type="SAM" id="MobiDB-lite"/>
    </source>
</evidence>
<dbReference type="EMBL" id="UOFJ01000071">
    <property type="protein sequence ID" value="VAW62365.1"/>
    <property type="molecule type" value="Genomic_DNA"/>
</dbReference>
<keyword evidence="2" id="KW-0472">Membrane</keyword>
<keyword evidence="2" id="KW-1133">Transmembrane helix</keyword>
<keyword evidence="2" id="KW-0812">Transmembrane</keyword>
<proteinExistence type="predicted"/>
<name>A0A3B0X240_9ZZZZ</name>